<feature type="coiled-coil region" evidence="5">
    <location>
        <begin position="130"/>
        <end position="175"/>
    </location>
</feature>
<comment type="similarity">
    <text evidence="4">Belongs to the CRWN family.</text>
</comment>
<dbReference type="InterPro" id="IPR040418">
    <property type="entry name" value="CRWN"/>
</dbReference>
<comment type="caution">
    <text evidence="6">The sequence shown here is derived from an EMBL/GenBank/DDBJ whole genome shotgun (WGS) entry which is preliminary data.</text>
</comment>
<keyword evidence="7" id="KW-1185">Reference proteome</keyword>
<evidence type="ECO:0000256" key="2">
    <source>
        <dbReference type="ARBA" id="ARBA00023242"/>
    </source>
</evidence>
<evidence type="ECO:0000313" key="6">
    <source>
        <dbReference type="EMBL" id="KAF8398793.1"/>
    </source>
</evidence>
<dbReference type="GO" id="GO:0006997">
    <property type="term" value="P:nucleus organization"/>
    <property type="evidence" value="ECO:0007669"/>
    <property type="project" value="InterPro"/>
</dbReference>
<name>A0A835DC48_TETSI</name>
<evidence type="ECO:0000256" key="3">
    <source>
        <dbReference type="ARBA" id="ARBA00024186"/>
    </source>
</evidence>
<evidence type="ECO:0000256" key="5">
    <source>
        <dbReference type="SAM" id="Coils"/>
    </source>
</evidence>
<comment type="subcellular location">
    <subcellularLocation>
        <location evidence="3">Nucleus lamina</location>
    </subcellularLocation>
</comment>
<reference evidence="6 7" key="1">
    <citation type="submission" date="2020-04" db="EMBL/GenBank/DDBJ databases">
        <title>Plant Genome Project.</title>
        <authorList>
            <person name="Zhang R.-G."/>
        </authorList>
    </citation>
    <scope>NUCLEOTIDE SEQUENCE [LARGE SCALE GENOMIC DNA]</scope>
    <source>
        <strain evidence="6">YNK0</strain>
        <tissue evidence="6">Leaf</tissue>
    </source>
</reference>
<keyword evidence="2" id="KW-0539">Nucleus</keyword>
<gene>
    <name evidence="6" type="ORF">HHK36_014651</name>
</gene>
<keyword evidence="1 5" id="KW-0175">Coiled coil</keyword>
<proteinExistence type="inferred from homology"/>
<protein>
    <submittedName>
        <fullName evidence="6">Uncharacterized protein</fullName>
    </submittedName>
</protein>
<dbReference type="GO" id="GO:0005652">
    <property type="term" value="C:nuclear lamina"/>
    <property type="evidence" value="ECO:0007669"/>
    <property type="project" value="UniProtKB-SubCell"/>
</dbReference>
<dbReference type="OrthoDB" id="673795at2759"/>
<organism evidence="6 7">
    <name type="scientific">Tetracentron sinense</name>
    <name type="common">Spur-leaf</name>
    <dbReference type="NCBI Taxonomy" id="13715"/>
    <lineage>
        <taxon>Eukaryota</taxon>
        <taxon>Viridiplantae</taxon>
        <taxon>Streptophyta</taxon>
        <taxon>Embryophyta</taxon>
        <taxon>Tracheophyta</taxon>
        <taxon>Spermatophyta</taxon>
        <taxon>Magnoliopsida</taxon>
        <taxon>Trochodendrales</taxon>
        <taxon>Trochodendraceae</taxon>
        <taxon>Tetracentron</taxon>
    </lineage>
</organism>
<dbReference type="Proteomes" id="UP000655225">
    <property type="component" value="Unassembled WGS sequence"/>
</dbReference>
<dbReference type="PANTHER" id="PTHR31908:SF11">
    <property type="entry name" value="PROTEIN CROWDED NUCLEI 1"/>
    <property type="match status" value="1"/>
</dbReference>
<evidence type="ECO:0000256" key="1">
    <source>
        <dbReference type="ARBA" id="ARBA00023054"/>
    </source>
</evidence>
<dbReference type="EMBL" id="JABCRI010000010">
    <property type="protein sequence ID" value="KAF8398793.1"/>
    <property type="molecule type" value="Genomic_DNA"/>
</dbReference>
<evidence type="ECO:0000256" key="4">
    <source>
        <dbReference type="ARBA" id="ARBA00024208"/>
    </source>
</evidence>
<sequence>MQALAMLGLEQDLVGPSSFRTVPIIPPIDLNADSLKRWIGRLGKFTQIGTIEGSTPESKEVGATKRNLEMKEKKLLALEEELNVKERVEIPKLLDEHNVIVDMMKHEFELELDQRRKSLDEELKSKVVTVEQKEVEINHKEENIRKCKQALEKKLENFKEKEKDLESKSKMLKEREKFIEAEEKNFEMEKKQMLTYKESFAANMELEQSVISEKSRSEHSQMLHYFELRTRELENRQVEMEKQLWEREGAFVEKDRDLKNISYLREVSQREMEEIVGN</sequence>
<feature type="coiled-coil region" evidence="5">
    <location>
        <begin position="61"/>
        <end position="88"/>
    </location>
</feature>
<accession>A0A835DC48</accession>
<evidence type="ECO:0000313" key="7">
    <source>
        <dbReference type="Proteomes" id="UP000655225"/>
    </source>
</evidence>
<dbReference type="AlphaFoldDB" id="A0A835DC48"/>
<dbReference type="PANTHER" id="PTHR31908">
    <property type="entry name" value="PROTEIN CROWDED NUCLEI 4"/>
    <property type="match status" value="1"/>
</dbReference>